<dbReference type="NCBIfam" id="NF033788">
    <property type="entry name" value="HTH_metalloreg"/>
    <property type="match status" value="1"/>
</dbReference>
<dbReference type="PANTHER" id="PTHR33154">
    <property type="entry name" value="TRANSCRIPTIONAL REGULATOR, ARSR FAMILY"/>
    <property type="match status" value="1"/>
</dbReference>
<sequence length="205" mass="23172">MGLRPIAYPKASATVCAPAQSFERLLSATAPYFQPDRFLDLLRPFRLLIFASVNIKIDFAFVKAYIFIYMAKQSFNVERFFQALGDNTRLRLLNLMGDQEVCVCYFVEIIGSPQPKVSRHLAYLRSAGIVSARREGKWMHYRIVMPPHSGAVLILKQTLGWLKEDKAMQKDRAQLTRACCSPSKYALLDGAPLPRTVTETSCEAC</sequence>
<dbReference type="RefSeq" id="WP_245817827.1">
    <property type="nucleotide sequence ID" value="NZ_FZOU01000001.1"/>
</dbReference>
<keyword evidence="2" id="KW-0238">DNA-binding</keyword>
<evidence type="ECO:0000313" key="7">
    <source>
        <dbReference type="Proteomes" id="UP000198356"/>
    </source>
</evidence>
<dbReference type="GO" id="GO:0003700">
    <property type="term" value="F:DNA-binding transcription factor activity"/>
    <property type="evidence" value="ECO:0007669"/>
    <property type="project" value="InterPro"/>
</dbReference>
<evidence type="ECO:0000256" key="1">
    <source>
        <dbReference type="ARBA" id="ARBA00023015"/>
    </source>
</evidence>
<dbReference type="CDD" id="cd00090">
    <property type="entry name" value="HTH_ARSR"/>
    <property type="match status" value="1"/>
</dbReference>
<dbReference type="Pfam" id="PF01022">
    <property type="entry name" value="HTH_5"/>
    <property type="match status" value="1"/>
</dbReference>
<evidence type="ECO:0000256" key="3">
    <source>
        <dbReference type="ARBA" id="ARBA00023163"/>
    </source>
</evidence>
<dbReference type="GO" id="GO:0003677">
    <property type="term" value="F:DNA binding"/>
    <property type="evidence" value="ECO:0007669"/>
    <property type="project" value="UniProtKB-KW"/>
</dbReference>
<dbReference type="InterPro" id="IPR036388">
    <property type="entry name" value="WH-like_DNA-bd_sf"/>
</dbReference>
<evidence type="ECO:0000256" key="4">
    <source>
        <dbReference type="SAM" id="Phobius"/>
    </source>
</evidence>
<evidence type="ECO:0000256" key="2">
    <source>
        <dbReference type="ARBA" id="ARBA00023125"/>
    </source>
</evidence>
<dbReference type="Gene3D" id="1.10.10.10">
    <property type="entry name" value="Winged helix-like DNA-binding domain superfamily/Winged helix DNA-binding domain"/>
    <property type="match status" value="1"/>
</dbReference>
<dbReference type="EMBL" id="FZOU01000001">
    <property type="protein sequence ID" value="SNS46375.1"/>
    <property type="molecule type" value="Genomic_DNA"/>
</dbReference>
<keyword evidence="3" id="KW-0804">Transcription</keyword>
<keyword evidence="1" id="KW-0805">Transcription regulation</keyword>
<reference evidence="6 7" key="1">
    <citation type="submission" date="2017-06" db="EMBL/GenBank/DDBJ databases">
        <authorList>
            <person name="Kim H.J."/>
            <person name="Triplett B.A."/>
        </authorList>
    </citation>
    <scope>NUCLEOTIDE SEQUENCE [LARGE SCALE GENOMIC DNA]</scope>
    <source>
        <strain evidence="6 7">DSM 18704</strain>
    </source>
</reference>
<accession>A0A239EP00</accession>
<gene>
    <name evidence="6" type="ORF">SAMN05421770_1011084</name>
</gene>
<dbReference type="PROSITE" id="PS50987">
    <property type="entry name" value="HTH_ARSR_2"/>
    <property type="match status" value="1"/>
</dbReference>
<dbReference type="InterPro" id="IPR051081">
    <property type="entry name" value="HTH_MetalResp_TranReg"/>
</dbReference>
<keyword evidence="4" id="KW-0812">Transmembrane</keyword>
<dbReference type="PANTHER" id="PTHR33154:SF18">
    <property type="entry name" value="ARSENICAL RESISTANCE OPERON REPRESSOR"/>
    <property type="match status" value="1"/>
</dbReference>
<dbReference type="SUPFAM" id="SSF46785">
    <property type="entry name" value="Winged helix' DNA-binding domain"/>
    <property type="match status" value="1"/>
</dbReference>
<dbReference type="InterPro" id="IPR036390">
    <property type="entry name" value="WH_DNA-bd_sf"/>
</dbReference>
<dbReference type="AlphaFoldDB" id="A0A239EP00"/>
<protein>
    <submittedName>
        <fullName evidence="6">Regulatory protein, arsR family</fullName>
    </submittedName>
</protein>
<dbReference type="PRINTS" id="PR00778">
    <property type="entry name" value="HTHARSR"/>
</dbReference>
<keyword evidence="7" id="KW-1185">Reference proteome</keyword>
<feature type="domain" description="HTH arsR-type" evidence="5">
    <location>
        <begin position="69"/>
        <end position="166"/>
    </location>
</feature>
<organism evidence="6 7">
    <name type="scientific">Granulicella rosea</name>
    <dbReference type="NCBI Taxonomy" id="474952"/>
    <lineage>
        <taxon>Bacteria</taxon>
        <taxon>Pseudomonadati</taxon>
        <taxon>Acidobacteriota</taxon>
        <taxon>Terriglobia</taxon>
        <taxon>Terriglobales</taxon>
        <taxon>Acidobacteriaceae</taxon>
        <taxon>Granulicella</taxon>
    </lineage>
</organism>
<keyword evidence="4" id="KW-0472">Membrane</keyword>
<dbReference type="Proteomes" id="UP000198356">
    <property type="component" value="Unassembled WGS sequence"/>
</dbReference>
<evidence type="ECO:0000313" key="6">
    <source>
        <dbReference type="EMBL" id="SNS46375.1"/>
    </source>
</evidence>
<feature type="transmembrane region" description="Helical" evidence="4">
    <location>
        <begin position="47"/>
        <end position="71"/>
    </location>
</feature>
<evidence type="ECO:0000259" key="5">
    <source>
        <dbReference type="PROSITE" id="PS50987"/>
    </source>
</evidence>
<dbReference type="InterPro" id="IPR011991">
    <property type="entry name" value="ArsR-like_HTH"/>
</dbReference>
<name>A0A239EP00_9BACT</name>
<keyword evidence="4" id="KW-1133">Transmembrane helix</keyword>
<dbReference type="SMART" id="SM00418">
    <property type="entry name" value="HTH_ARSR"/>
    <property type="match status" value="1"/>
</dbReference>
<dbReference type="InterPro" id="IPR001845">
    <property type="entry name" value="HTH_ArsR_DNA-bd_dom"/>
</dbReference>
<proteinExistence type="predicted"/>